<keyword evidence="3" id="KW-1185">Reference proteome</keyword>
<feature type="transmembrane region" description="Helical" evidence="1">
    <location>
        <begin position="12"/>
        <end position="31"/>
    </location>
</feature>
<evidence type="ECO:0000256" key="1">
    <source>
        <dbReference type="SAM" id="Phobius"/>
    </source>
</evidence>
<keyword evidence="1" id="KW-0812">Transmembrane</keyword>
<protein>
    <submittedName>
        <fullName evidence="2">Uncharacterized protein</fullName>
    </submittedName>
</protein>
<dbReference type="STRING" id="2325.TKV_c05570"/>
<organism evidence="2 3">
    <name type="scientific">Thermoanaerobacter kivui</name>
    <name type="common">Acetogenium kivui</name>
    <dbReference type="NCBI Taxonomy" id="2325"/>
    <lineage>
        <taxon>Bacteria</taxon>
        <taxon>Bacillati</taxon>
        <taxon>Bacillota</taxon>
        <taxon>Clostridia</taxon>
        <taxon>Thermoanaerobacterales</taxon>
        <taxon>Thermoanaerobacteraceae</taxon>
        <taxon>Thermoanaerobacter</taxon>
    </lineage>
</organism>
<name>A0A097APK5_THEKI</name>
<feature type="transmembrane region" description="Helical" evidence="1">
    <location>
        <begin position="37"/>
        <end position="57"/>
    </location>
</feature>
<sequence>MAGTSSVFGQSNLLFFFLILVLALGGGWLNVPWSLETLLFFFILLVIIMDGGLGWFFNEVK</sequence>
<dbReference type="HOGENOM" id="CLU_2940308_0_0_9"/>
<keyword evidence="1" id="KW-1133">Transmembrane helix</keyword>
<proteinExistence type="predicted"/>
<evidence type="ECO:0000313" key="2">
    <source>
        <dbReference type="EMBL" id="AIS51754.1"/>
    </source>
</evidence>
<dbReference type="RefSeq" id="WP_049684657.1">
    <property type="nucleotide sequence ID" value="NZ_CP009170.1"/>
</dbReference>
<dbReference type="AlphaFoldDB" id="A0A097APK5"/>
<dbReference type="KEGG" id="tki:TKV_c05570"/>
<dbReference type="Proteomes" id="UP000029669">
    <property type="component" value="Chromosome"/>
</dbReference>
<keyword evidence="1" id="KW-0472">Membrane</keyword>
<evidence type="ECO:0000313" key="3">
    <source>
        <dbReference type="Proteomes" id="UP000029669"/>
    </source>
</evidence>
<dbReference type="EMBL" id="CP009170">
    <property type="protein sequence ID" value="AIS51754.1"/>
    <property type="molecule type" value="Genomic_DNA"/>
</dbReference>
<dbReference type="eggNOG" id="ENOG503398J">
    <property type="taxonomic scope" value="Bacteria"/>
</dbReference>
<reference evidence="3" key="1">
    <citation type="journal article" date="2015" name="Genome Announc.">
        <title>Whole-Genome Sequences of 80 Environmental and Clinical Isolates of Burkholderia pseudomallei.</title>
        <authorList>
            <person name="Johnson S.L."/>
            <person name="Baker A.L."/>
            <person name="Chain P.S."/>
            <person name="Currie B.J."/>
            <person name="Daligault H.E."/>
            <person name="Davenport K.W."/>
            <person name="Davis C.B."/>
            <person name="Inglis T.J."/>
            <person name="Kaestli M."/>
            <person name="Koren S."/>
            <person name="Mayo M."/>
            <person name="Merritt A.J."/>
            <person name="Price E.P."/>
            <person name="Sarovich D.S."/>
            <person name="Warner J."/>
            <person name="Rosovitz M.J."/>
        </authorList>
    </citation>
    <scope>NUCLEOTIDE SEQUENCE [LARGE SCALE GENOMIC DNA]</scope>
    <source>
        <strain evidence="3">DSM 2030</strain>
    </source>
</reference>
<gene>
    <name evidence="2" type="ORF">TKV_c05570</name>
</gene>
<accession>A0A097APK5</accession>